<feature type="domain" description="NAD-dependent epimerase/dehydratase" evidence="1">
    <location>
        <begin position="4"/>
        <end position="178"/>
    </location>
</feature>
<gene>
    <name evidence="3" type="ordered locus">Spica_0525</name>
</gene>
<proteinExistence type="predicted"/>
<dbReference type="OrthoDB" id="9801785at2"/>
<dbReference type="KEGG" id="scd:Spica_0525"/>
<dbReference type="CDD" id="cd07007">
    <property type="entry name" value="cupin_CapF-like_C"/>
    <property type="match status" value="1"/>
</dbReference>
<dbReference type="InterPro" id="IPR036291">
    <property type="entry name" value="NAD(P)-bd_dom_sf"/>
</dbReference>
<dbReference type="SUPFAM" id="SSF51735">
    <property type="entry name" value="NAD(P)-binding Rossmann-fold domains"/>
    <property type="match status" value="1"/>
</dbReference>
<dbReference type="InterPro" id="IPR029303">
    <property type="entry name" value="CapF_C"/>
</dbReference>
<dbReference type="PANTHER" id="PTHR43245:SF55">
    <property type="entry name" value="NAD(P)-BINDING DOMAIN-CONTAINING PROTEIN"/>
    <property type="match status" value="1"/>
</dbReference>
<evidence type="ECO:0000259" key="2">
    <source>
        <dbReference type="Pfam" id="PF14667"/>
    </source>
</evidence>
<feature type="domain" description="Capsular polysaccharide assembling protein CapF C-terminal" evidence="2">
    <location>
        <begin position="257"/>
        <end position="366"/>
    </location>
</feature>
<dbReference type="InterPro" id="IPR001509">
    <property type="entry name" value="Epimerase_deHydtase"/>
</dbReference>
<dbReference type="GO" id="GO:0006096">
    <property type="term" value="P:glycolytic process"/>
    <property type="evidence" value="ECO:0007669"/>
    <property type="project" value="UniProtKB-UniPathway"/>
</dbReference>
<dbReference type="Gene3D" id="3.40.50.720">
    <property type="entry name" value="NAD(P)-binding Rossmann-like Domain"/>
    <property type="match status" value="1"/>
</dbReference>
<dbReference type="InterPro" id="IPR011051">
    <property type="entry name" value="RmlC_Cupin_sf"/>
</dbReference>
<dbReference type="PANTHER" id="PTHR43245">
    <property type="entry name" value="BIFUNCTIONAL POLYMYXIN RESISTANCE PROTEIN ARNA"/>
    <property type="match status" value="1"/>
</dbReference>
<dbReference type="UniPathway" id="UPA00109">
    <property type="reaction ID" value="UER00181"/>
</dbReference>
<dbReference type="HOGENOM" id="CLU_063221_0_0_12"/>
<reference evidence="4" key="1">
    <citation type="journal article" date="2013" name="Stand. Genomic Sci.">
        <title>Genome sequence of the thermophilic fresh-water bacterium Spirochaeta caldaria type strain (H1(T)), reclassification of Spirochaeta caldaria, Spirochaeta stenostrepta, and Spirochaeta zuelzerae in the genus Treponema as Treponema caldaria comb. nov., Treponema stenostrepta comb. nov., and Treponema zuelzerae comb. nov., and emendation of the genus Treponema.</title>
        <authorList>
            <person name="Abt B."/>
            <person name="Goker M."/>
            <person name="Scheuner C."/>
            <person name="Han C."/>
            <person name="Lu M."/>
            <person name="Misra M."/>
            <person name="Lapidus A."/>
            <person name="Nolan M."/>
            <person name="Lucas S."/>
            <person name="Hammon N."/>
            <person name="Deshpande S."/>
            <person name="Cheng J.F."/>
            <person name="Tapia R."/>
            <person name="Goodwin L.A."/>
            <person name="Pitluck S."/>
            <person name="Liolios K."/>
            <person name="Pagani I."/>
            <person name="Ivanova N."/>
            <person name="Mavromatis K."/>
            <person name="Mikhailova N."/>
            <person name="Huntemann M."/>
            <person name="Pati A."/>
            <person name="Chen A."/>
            <person name="Palaniappan K."/>
            <person name="Land M."/>
            <person name="Hauser L."/>
            <person name="Jeffries C.D."/>
            <person name="Rohde M."/>
            <person name="Spring S."/>
            <person name="Gronow S."/>
            <person name="Detter J.C."/>
            <person name="Bristow J."/>
            <person name="Eisen J.A."/>
            <person name="Markowitz V."/>
            <person name="Hugenholtz P."/>
            <person name="Kyrpides N.C."/>
            <person name="Woyke T."/>
            <person name="Klenk H.P."/>
        </authorList>
    </citation>
    <scope>NUCLEOTIDE SEQUENCE</scope>
    <source>
        <strain evidence="4">ATCC 51460 / DSM 7334 / H1</strain>
    </source>
</reference>
<dbReference type="InterPro" id="IPR014710">
    <property type="entry name" value="RmlC-like_jellyroll"/>
</dbReference>
<dbReference type="SUPFAM" id="SSF51182">
    <property type="entry name" value="RmlC-like cupins"/>
    <property type="match status" value="1"/>
</dbReference>
<keyword evidence="4" id="KW-1185">Reference proteome</keyword>
<dbReference type="Gene3D" id="2.60.120.10">
    <property type="entry name" value="Jelly Rolls"/>
    <property type="match status" value="1"/>
</dbReference>
<accession>F8F034</accession>
<organism evidence="3 4">
    <name type="scientific">Gracilinema caldarium (strain ATCC 51460 / DSM 7334 / H1)</name>
    <name type="common">Treponema caldarium</name>
    <dbReference type="NCBI Taxonomy" id="744872"/>
    <lineage>
        <taxon>Bacteria</taxon>
        <taxon>Pseudomonadati</taxon>
        <taxon>Spirochaetota</taxon>
        <taxon>Spirochaetia</taxon>
        <taxon>Spirochaetales</taxon>
        <taxon>Breznakiellaceae</taxon>
        <taxon>Gracilinema</taxon>
    </lineage>
</organism>
<dbReference type="RefSeq" id="WP_013967999.1">
    <property type="nucleotide sequence ID" value="NC_015732.1"/>
</dbReference>
<dbReference type="AlphaFoldDB" id="F8F034"/>
<evidence type="ECO:0000313" key="3">
    <source>
        <dbReference type="EMBL" id="AEJ18687.1"/>
    </source>
</evidence>
<protein>
    <submittedName>
        <fullName evidence="3">NAD-dependent epimerase/dehydratase</fullName>
    </submittedName>
</protein>
<dbReference type="EMBL" id="CP002868">
    <property type="protein sequence ID" value="AEJ18687.1"/>
    <property type="molecule type" value="Genomic_DNA"/>
</dbReference>
<dbReference type="InterPro" id="IPR050177">
    <property type="entry name" value="Lipid_A_modif_metabolic_enz"/>
</dbReference>
<dbReference type="Pfam" id="PF14667">
    <property type="entry name" value="Polysacc_synt_C"/>
    <property type="match status" value="1"/>
</dbReference>
<dbReference type="Proteomes" id="UP000000503">
    <property type="component" value="Chromosome"/>
</dbReference>
<evidence type="ECO:0000259" key="1">
    <source>
        <dbReference type="Pfam" id="PF01370"/>
    </source>
</evidence>
<dbReference type="eggNOG" id="COG0451">
    <property type="taxonomic scope" value="Bacteria"/>
</dbReference>
<name>F8F034_GRAC1</name>
<dbReference type="Pfam" id="PF01370">
    <property type="entry name" value="Epimerase"/>
    <property type="match status" value="1"/>
</dbReference>
<dbReference type="STRING" id="744872.Spica_0525"/>
<evidence type="ECO:0000313" key="4">
    <source>
        <dbReference type="Proteomes" id="UP000000503"/>
    </source>
</evidence>
<sequence>MTHILVTGAQGFIGKNLIVALGRNKELCIHQFDKDNTDAELADGIAKADCVYHLAGINRPETPEEFKTGNVDLTEKILSLLKLRHDAPPIIMTSSIQAELDNPYGISKRKAEEALQKYHKETGNKICIYRLPNVFGKWCRPNYNSVVATFCYNVTHNEPLTINDPAKAINFIYIDDVVYELQKHISENFEYKIETIIPGPTYTITLGALAELLYQFRDIRTGGLLPDFANKLEKYLYSTFLSYYEKQDIQYLSDKKVDNRGYLFELIKTKNSGQIFVSRTLPGITRGNHYHDTKVEKFCVLDGKASIKLRHIITNELHEIIVDGHECKIIDIPPGWTHSITNIGTTDLLTLFWANEIFDQNNPDTYFCEV</sequence>